<dbReference type="GO" id="GO:0050661">
    <property type="term" value="F:NADP binding"/>
    <property type="evidence" value="ECO:0007669"/>
    <property type="project" value="InterPro"/>
</dbReference>
<dbReference type="InterPro" id="IPR036188">
    <property type="entry name" value="FAD/NAD-bd_sf"/>
</dbReference>
<keyword evidence="3" id="KW-0274">FAD</keyword>
<accession>A0A839RSD1</accession>
<keyword evidence="2" id="KW-0285">Flavoprotein</keyword>
<sequence>MTAPNSLGGRESNRALPSHVHILVAGAGFSGLGAAIQLSQSGMNDYVVVEKAADVGGTWEANSYPGCACDVPSVLYSYSFAQNPHWSATFSPQPEIYAYLQRMAREFGVMPKVHLRTELLDAYWDDAAKRWQITTDRGSVSATIFINATGPLSDVAIPEIPGQEAFTGNAFHSARWDHEYDIAGKRVAIIGTGASAIQFVPEIQPLVEHFVLFQRTAPWILPRRDRTYTKLEKRMFRHVPLMQRLARYITYWYRESYVIGFTQIRSALRIAEAVGRYNIRRQIKDRELRKKVAPTFQLGCKRVLMSNTYYRALDQGNADVNTTGIERITENSVIAKDGTEYPVDCIIYGTGFHVSDAAIAKNVKGRSGRTLDEVWKGSPEAYLGITVADFPNYFHMVGPNTGLGHSSIVFIIESQLRYILDAIAQLDKRKLVAIEPMPQAQREWVDFVQEKSQGTVWLAGGCNSWYIDDKGRNTTLWPGFTFTYRKLTAKADPEHHIAVADV</sequence>
<dbReference type="InterPro" id="IPR020946">
    <property type="entry name" value="Flavin_mOase-like"/>
</dbReference>
<evidence type="ECO:0000256" key="4">
    <source>
        <dbReference type="ARBA" id="ARBA00023002"/>
    </source>
</evidence>
<name>A0A839RSD1_9ACTN</name>
<dbReference type="InterPro" id="IPR051209">
    <property type="entry name" value="FAD-bind_Monooxygenase_sf"/>
</dbReference>
<dbReference type="PANTHER" id="PTHR42877:SF4">
    <property type="entry name" value="FAD_NAD(P)-BINDING DOMAIN-CONTAINING PROTEIN-RELATED"/>
    <property type="match status" value="1"/>
</dbReference>
<dbReference type="Pfam" id="PF00743">
    <property type="entry name" value="FMO-like"/>
    <property type="match status" value="1"/>
</dbReference>
<dbReference type="GO" id="GO:0050660">
    <property type="term" value="F:flavin adenine dinucleotide binding"/>
    <property type="evidence" value="ECO:0007669"/>
    <property type="project" value="InterPro"/>
</dbReference>
<proteinExistence type="inferred from homology"/>
<organism evidence="5 6">
    <name type="scientific">Hoyosella altamirensis</name>
    <dbReference type="NCBI Taxonomy" id="616997"/>
    <lineage>
        <taxon>Bacteria</taxon>
        <taxon>Bacillati</taxon>
        <taxon>Actinomycetota</taxon>
        <taxon>Actinomycetes</taxon>
        <taxon>Mycobacteriales</taxon>
        <taxon>Hoyosellaceae</taxon>
        <taxon>Hoyosella</taxon>
    </lineage>
</organism>
<dbReference type="GO" id="GO:0004499">
    <property type="term" value="F:N,N-dimethylaniline monooxygenase activity"/>
    <property type="evidence" value="ECO:0007669"/>
    <property type="project" value="InterPro"/>
</dbReference>
<evidence type="ECO:0000256" key="1">
    <source>
        <dbReference type="ARBA" id="ARBA00010139"/>
    </source>
</evidence>
<comment type="similarity">
    <text evidence="1">Belongs to the FAD-binding monooxygenase family.</text>
</comment>
<dbReference type="PANTHER" id="PTHR42877">
    <property type="entry name" value="L-ORNITHINE N(5)-MONOOXYGENASE-RELATED"/>
    <property type="match status" value="1"/>
</dbReference>
<protein>
    <submittedName>
        <fullName evidence="5">Cation diffusion facilitator CzcD-associated flavoprotein CzcO</fullName>
    </submittedName>
</protein>
<dbReference type="EMBL" id="JACHWS010000005">
    <property type="protein sequence ID" value="MBB3039852.1"/>
    <property type="molecule type" value="Genomic_DNA"/>
</dbReference>
<keyword evidence="4" id="KW-0560">Oxidoreductase</keyword>
<keyword evidence="6" id="KW-1185">Reference proteome</keyword>
<gene>
    <name evidence="5" type="ORF">FHU29_004342</name>
</gene>
<dbReference type="Proteomes" id="UP000567922">
    <property type="component" value="Unassembled WGS sequence"/>
</dbReference>
<dbReference type="SUPFAM" id="SSF51905">
    <property type="entry name" value="FAD/NAD(P)-binding domain"/>
    <property type="match status" value="2"/>
</dbReference>
<dbReference type="Gene3D" id="3.50.50.60">
    <property type="entry name" value="FAD/NAD(P)-binding domain"/>
    <property type="match status" value="2"/>
</dbReference>
<evidence type="ECO:0000313" key="6">
    <source>
        <dbReference type="Proteomes" id="UP000567922"/>
    </source>
</evidence>
<evidence type="ECO:0000256" key="2">
    <source>
        <dbReference type="ARBA" id="ARBA00022630"/>
    </source>
</evidence>
<evidence type="ECO:0000313" key="5">
    <source>
        <dbReference type="EMBL" id="MBB3039852.1"/>
    </source>
</evidence>
<dbReference type="RefSeq" id="WP_064438821.1">
    <property type="nucleotide sequence ID" value="NZ_BDDI01000002.1"/>
</dbReference>
<evidence type="ECO:0000256" key="3">
    <source>
        <dbReference type="ARBA" id="ARBA00022827"/>
    </source>
</evidence>
<comment type="caution">
    <text evidence="5">The sequence shown here is derived from an EMBL/GenBank/DDBJ whole genome shotgun (WGS) entry which is preliminary data.</text>
</comment>
<reference evidence="5 6" key="1">
    <citation type="submission" date="2020-08" db="EMBL/GenBank/DDBJ databases">
        <title>Sequencing the genomes of 1000 actinobacteria strains.</title>
        <authorList>
            <person name="Klenk H.-P."/>
        </authorList>
    </citation>
    <scope>NUCLEOTIDE SEQUENCE [LARGE SCALE GENOMIC DNA]</scope>
    <source>
        <strain evidence="5 6">DSM 45258</strain>
    </source>
</reference>
<dbReference type="AlphaFoldDB" id="A0A839RSD1"/>
<dbReference type="OrthoDB" id="5168853at2"/>